<evidence type="ECO:0000256" key="1">
    <source>
        <dbReference type="SAM" id="MobiDB-lite"/>
    </source>
</evidence>
<feature type="region of interest" description="Disordered" evidence="1">
    <location>
        <begin position="15"/>
        <end position="58"/>
    </location>
</feature>
<sequence>NLGPPFPPHYISLLEAKNEPRSSGTPQLRSKPLSYPNNTSASRRVRSTQLLKKTRRPDFTEKQAKLCLSDLDE</sequence>
<comment type="caution">
    <text evidence="2">The sequence shown here is derived from an EMBL/GenBank/DDBJ whole genome shotgun (WGS) entry which is preliminary data.</text>
</comment>
<feature type="non-terminal residue" evidence="2">
    <location>
        <position position="1"/>
    </location>
</feature>
<feature type="compositionally biased region" description="Polar residues" evidence="1">
    <location>
        <begin position="35"/>
        <end position="51"/>
    </location>
</feature>
<name>A0ABR3EI05_9AGAR</name>
<evidence type="ECO:0000313" key="3">
    <source>
        <dbReference type="Proteomes" id="UP001465976"/>
    </source>
</evidence>
<reference evidence="2 3" key="1">
    <citation type="submission" date="2024-02" db="EMBL/GenBank/DDBJ databases">
        <title>A draft genome for the cacao thread blight pathogen Marasmius crinis-equi.</title>
        <authorList>
            <person name="Cohen S.P."/>
            <person name="Baruah I.K."/>
            <person name="Amoako-Attah I."/>
            <person name="Bukari Y."/>
            <person name="Meinhardt L.W."/>
            <person name="Bailey B.A."/>
        </authorList>
    </citation>
    <scope>NUCLEOTIDE SEQUENCE [LARGE SCALE GENOMIC DNA]</scope>
    <source>
        <strain evidence="2 3">GH-76</strain>
    </source>
</reference>
<dbReference type="Proteomes" id="UP001465976">
    <property type="component" value="Unassembled WGS sequence"/>
</dbReference>
<accession>A0ABR3EI05</accession>
<dbReference type="EMBL" id="JBAHYK010005471">
    <property type="protein sequence ID" value="KAL0562501.1"/>
    <property type="molecule type" value="Genomic_DNA"/>
</dbReference>
<evidence type="ECO:0000313" key="2">
    <source>
        <dbReference type="EMBL" id="KAL0562501.1"/>
    </source>
</evidence>
<keyword evidence="3" id="KW-1185">Reference proteome</keyword>
<protein>
    <submittedName>
        <fullName evidence="2">Uncharacterized protein</fullName>
    </submittedName>
</protein>
<proteinExistence type="predicted"/>
<organism evidence="2 3">
    <name type="scientific">Marasmius crinis-equi</name>
    <dbReference type="NCBI Taxonomy" id="585013"/>
    <lineage>
        <taxon>Eukaryota</taxon>
        <taxon>Fungi</taxon>
        <taxon>Dikarya</taxon>
        <taxon>Basidiomycota</taxon>
        <taxon>Agaricomycotina</taxon>
        <taxon>Agaricomycetes</taxon>
        <taxon>Agaricomycetidae</taxon>
        <taxon>Agaricales</taxon>
        <taxon>Marasmiineae</taxon>
        <taxon>Marasmiaceae</taxon>
        <taxon>Marasmius</taxon>
    </lineage>
</organism>
<gene>
    <name evidence="2" type="ORF">V5O48_019586</name>
</gene>